<reference evidence="1 2" key="1">
    <citation type="submission" date="2020-07" db="EMBL/GenBank/DDBJ databases">
        <title>Sequencing the genomes of 1000 actinobacteria strains.</title>
        <authorList>
            <person name="Klenk H.-P."/>
        </authorList>
    </citation>
    <scope>NUCLEOTIDE SEQUENCE [LARGE SCALE GENOMIC DNA]</scope>
    <source>
        <strain evidence="1 2">DSM 45927</strain>
    </source>
</reference>
<dbReference type="AlphaFoldDB" id="A0A853BGV0"/>
<dbReference type="EMBL" id="JACCFO010000001">
    <property type="protein sequence ID" value="NYI93777.1"/>
    <property type="molecule type" value="Genomic_DNA"/>
</dbReference>
<sequence>MSDLPGLLDLVLSDESMWIEGWRLELLDGDQG</sequence>
<protein>
    <submittedName>
        <fullName evidence="1">Uncharacterized protein</fullName>
    </submittedName>
</protein>
<evidence type="ECO:0000313" key="1">
    <source>
        <dbReference type="EMBL" id="NYI93777.1"/>
    </source>
</evidence>
<dbReference type="Proteomes" id="UP000575985">
    <property type="component" value="Unassembled WGS sequence"/>
</dbReference>
<organism evidence="1 2">
    <name type="scientific">Streptomonospora nanhaiensis</name>
    <dbReference type="NCBI Taxonomy" id="1323731"/>
    <lineage>
        <taxon>Bacteria</taxon>
        <taxon>Bacillati</taxon>
        <taxon>Actinomycetota</taxon>
        <taxon>Actinomycetes</taxon>
        <taxon>Streptosporangiales</taxon>
        <taxon>Nocardiopsidaceae</taxon>
        <taxon>Streptomonospora</taxon>
    </lineage>
</organism>
<accession>A0A853BGV0</accession>
<keyword evidence="2" id="KW-1185">Reference proteome</keyword>
<evidence type="ECO:0000313" key="2">
    <source>
        <dbReference type="Proteomes" id="UP000575985"/>
    </source>
</evidence>
<gene>
    <name evidence="1" type="ORF">HNR12_000054</name>
</gene>
<comment type="caution">
    <text evidence="1">The sequence shown here is derived from an EMBL/GenBank/DDBJ whole genome shotgun (WGS) entry which is preliminary data.</text>
</comment>
<proteinExistence type="predicted"/>
<name>A0A853BGV0_9ACTN</name>